<dbReference type="Pfam" id="PF03704">
    <property type="entry name" value="BTAD"/>
    <property type="match status" value="1"/>
</dbReference>
<evidence type="ECO:0000259" key="1">
    <source>
        <dbReference type="SMART" id="SM01043"/>
    </source>
</evidence>
<dbReference type="EMBL" id="JBIRYO010000031">
    <property type="protein sequence ID" value="MFI2477946.1"/>
    <property type="molecule type" value="Genomic_DNA"/>
</dbReference>
<accession>A0ABW7X9Y7</accession>
<comment type="caution">
    <text evidence="2">The sequence shown here is derived from an EMBL/GenBank/DDBJ whole genome shotgun (WGS) entry which is preliminary data.</text>
</comment>
<evidence type="ECO:0000313" key="3">
    <source>
        <dbReference type="Proteomes" id="UP001611415"/>
    </source>
</evidence>
<feature type="domain" description="Bacterial transcriptional activator" evidence="1">
    <location>
        <begin position="58"/>
        <end position="191"/>
    </location>
</feature>
<dbReference type="RefSeq" id="WP_397095369.1">
    <property type="nucleotide sequence ID" value="NZ_JBIRYO010000031.1"/>
</dbReference>
<protein>
    <submittedName>
        <fullName evidence="2">BTAD domain-containing putative transcriptional regulator</fullName>
    </submittedName>
</protein>
<dbReference type="Proteomes" id="UP001611415">
    <property type="component" value="Unassembled WGS sequence"/>
</dbReference>
<dbReference type="InterPro" id="IPR051677">
    <property type="entry name" value="AfsR-DnrI-RedD_regulator"/>
</dbReference>
<keyword evidence="3" id="KW-1185">Reference proteome</keyword>
<dbReference type="InterPro" id="IPR011990">
    <property type="entry name" value="TPR-like_helical_dom_sf"/>
</dbReference>
<reference evidence="2 3" key="1">
    <citation type="submission" date="2024-10" db="EMBL/GenBank/DDBJ databases">
        <title>The Natural Products Discovery Center: Release of the First 8490 Sequenced Strains for Exploring Actinobacteria Biosynthetic Diversity.</title>
        <authorList>
            <person name="Kalkreuter E."/>
            <person name="Kautsar S.A."/>
            <person name="Yang D."/>
            <person name="Bader C.D."/>
            <person name="Teijaro C.N."/>
            <person name="Fluegel L."/>
            <person name="Davis C.M."/>
            <person name="Simpson J.R."/>
            <person name="Lauterbach L."/>
            <person name="Steele A.D."/>
            <person name="Gui C."/>
            <person name="Meng S."/>
            <person name="Li G."/>
            <person name="Viehrig K."/>
            <person name="Ye F."/>
            <person name="Su P."/>
            <person name="Kiefer A.F."/>
            <person name="Nichols A."/>
            <person name="Cepeda A.J."/>
            <person name="Yan W."/>
            <person name="Fan B."/>
            <person name="Jiang Y."/>
            <person name="Adhikari A."/>
            <person name="Zheng C.-J."/>
            <person name="Schuster L."/>
            <person name="Cowan T.M."/>
            <person name="Smanski M.J."/>
            <person name="Chevrette M.G."/>
            <person name="De Carvalho L.P.S."/>
            <person name="Shen B."/>
        </authorList>
    </citation>
    <scope>NUCLEOTIDE SEQUENCE [LARGE SCALE GENOMIC DNA]</scope>
    <source>
        <strain evidence="2 3">NPDC019275</strain>
    </source>
</reference>
<name>A0ABW7X9Y7_9NOCA</name>
<proteinExistence type="predicted"/>
<dbReference type="SMART" id="SM01043">
    <property type="entry name" value="BTAD"/>
    <property type="match status" value="1"/>
</dbReference>
<evidence type="ECO:0000313" key="2">
    <source>
        <dbReference type="EMBL" id="MFI2477946.1"/>
    </source>
</evidence>
<dbReference type="InterPro" id="IPR005158">
    <property type="entry name" value="BTAD"/>
</dbReference>
<sequence>MTEKDCGRQTLAERLWEHAAPERSLASLRTALWLIRRAGPGLLSGDAERVALADHVDVDVHRFRRQAESMLAGDGGDADLRLLCAAADLLPGWDEDWLLLFREQLRLLRLHTLETVGRRYCEQGHHPQAIDLILRVVAEEPLRESAQAVLIDAHLGAGNAAEARRQFDVFAANLWQELELRPSAQLGQRVGVPGTRR</sequence>
<organism evidence="2 3">
    <name type="scientific">Nocardia xishanensis</name>
    <dbReference type="NCBI Taxonomy" id="238964"/>
    <lineage>
        <taxon>Bacteria</taxon>
        <taxon>Bacillati</taxon>
        <taxon>Actinomycetota</taxon>
        <taxon>Actinomycetes</taxon>
        <taxon>Mycobacteriales</taxon>
        <taxon>Nocardiaceae</taxon>
        <taxon>Nocardia</taxon>
    </lineage>
</organism>
<dbReference type="Gene3D" id="1.25.40.10">
    <property type="entry name" value="Tetratricopeptide repeat domain"/>
    <property type="match status" value="1"/>
</dbReference>
<gene>
    <name evidence="2" type="ORF">ACH49W_31675</name>
</gene>
<dbReference type="PANTHER" id="PTHR35807">
    <property type="entry name" value="TRANSCRIPTIONAL REGULATOR REDD-RELATED"/>
    <property type="match status" value="1"/>
</dbReference>
<dbReference type="SUPFAM" id="SSF48452">
    <property type="entry name" value="TPR-like"/>
    <property type="match status" value="1"/>
</dbReference>